<evidence type="ECO:0000313" key="2">
    <source>
        <dbReference type="Proteomes" id="UP000709295"/>
    </source>
</evidence>
<keyword evidence="2" id="KW-1185">Reference proteome</keyword>
<comment type="caution">
    <text evidence="1">The sequence shown here is derived from an EMBL/GenBank/DDBJ whole genome shotgun (WGS) entry which is preliminary data.</text>
</comment>
<accession>A0A8J5IQ69</accession>
<dbReference type="EMBL" id="JAENGY010000941">
    <property type="protein sequence ID" value="KAG6954482.1"/>
    <property type="molecule type" value="Genomic_DNA"/>
</dbReference>
<reference evidence="1" key="1">
    <citation type="submission" date="2021-01" db="EMBL/GenBank/DDBJ databases">
        <title>Phytophthora aleatoria, a newly-described species from Pinus radiata is distinct from Phytophthora cactorum isolates based on comparative genomics.</title>
        <authorList>
            <person name="Mcdougal R."/>
            <person name="Panda P."/>
            <person name="Williams N."/>
            <person name="Studholme D.J."/>
        </authorList>
    </citation>
    <scope>NUCLEOTIDE SEQUENCE</scope>
    <source>
        <strain evidence="1">NZFS 4037</strain>
    </source>
</reference>
<organism evidence="1 2">
    <name type="scientific">Phytophthora aleatoria</name>
    <dbReference type="NCBI Taxonomy" id="2496075"/>
    <lineage>
        <taxon>Eukaryota</taxon>
        <taxon>Sar</taxon>
        <taxon>Stramenopiles</taxon>
        <taxon>Oomycota</taxon>
        <taxon>Peronosporomycetes</taxon>
        <taxon>Peronosporales</taxon>
        <taxon>Peronosporaceae</taxon>
        <taxon>Phytophthora</taxon>
    </lineage>
</organism>
<evidence type="ECO:0000313" key="1">
    <source>
        <dbReference type="EMBL" id="KAG6954482.1"/>
    </source>
</evidence>
<dbReference type="Proteomes" id="UP000709295">
    <property type="component" value="Unassembled WGS sequence"/>
</dbReference>
<proteinExistence type="predicted"/>
<gene>
    <name evidence="1" type="ORF">JG688_00012327</name>
</gene>
<sequence length="198" mass="22062">MGGAQDQPVCREFAPPPTKVASANVCSVPGNHVALRSTQQIIELNKGDVLLSGGDFAFAAAGHSANHVCVHGYIDTSPYSRPRFPQPEMVSFVDDTPEVDDFFCFVCNCPFRATDPDTLRKHLNRYHRFFFNRSRTLTTVPVCNAALKPVEDLSRATDGGCTRFTARRYGELPVSSHWRKACMHMCLTVRFKRSESFG</sequence>
<dbReference type="AlphaFoldDB" id="A0A8J5IQ69"/>
<protein>
    <submittedName>
        <fullName evidence="1">Uncharacterized protein</fullName>
    </submittedName>
</protein>
<name>A0A8J5IQ69_9STRA</name>